<dbReference type="GO" id="GO:0003677">
    <property type="term" value="F:DNA binding"/>
    <property type="evidence" value="ECO:0007669"/>
    <property type="project" value="UniProtKB-KW"/>
</dbReference>
<dbReference type="InterPro" id="IPR051011">
    <property type="entry name" value="Metal_resp_trans_reg"/>
</dbReference>
<gene>
    <name evidence="5" type="ORF">SAMN04488561_3261</name>
</gene>
<dbReference type="Gene3D" id="1.10.10.10">
    <property type="entry name" value="Winged helix-like DNA-binding domain superfamily/Winged helix DNA-binding domain"/>
    <property type="match status" value="1"/>
</dbReference>
<dbReference type="InterPro" id="IPR036388">
    <property type="entry name" value="WH-like_DNA-bd_sf"/>
</dbReference>
<dbReference type="STRING" id="561176.SAMN04488561_3261"/>
<dbReference type="InterPro" id="IPR011991">
    <property type="entry name" value="ArsR-like_HTH"/>
</dbReference>
<dbReference type="AlphaFoldDB" id="A0A1H5MLE5"/>
<dbReference type="CDD" id="cd00090">
    <property type="entry name" value="HTH_ARSR"/>
    <property type="match status" value="1"/>
</dbReference>
<dbReference type="EMBL" id="FNUC01000003">
    <property type="protein sequence ID" value="SEE90169.1"/>
    <property type="molecule type" value="Genomic_DNA"/>
</dbReference>
<dbReference type="SMART" id="SM00418">
    <property type="entry name" value="HTH_ARSR"/>
    <property type="match status" value="1"/>
</dbReference>
<name>A0A1H5MLE5_9ACTN</name>
<keyword evidence="1" id="KW-0805">Transcription regulation</keyword>
<dbReference type="SUPFAM" id="SSF46785">
    <property type="entry name" value="Winged helix' DNA-binding domain"/>
    <property type="match status" value="1"/>
</dbReference>
<keyword evidence="3" id="KW-0804">Transcription</keyword>
<dbReference type="InterPro" id="IPR001845">
    <property type="entry name" value="HTH_ArsR_DNA-bd_dom"/>
</dbReference>
<sequence>MLRLRMTVDDLARTTLALPGRCEELPVSVQALEQIGHPYRGLWRSLDGRVPDRARCLWELIPARGDVPLFLAPELVDDIDEAVDIVQSTPPARIRAEISAGRSRPTPWVDDLCRGRPAALRRLAAAMRAYHDRVMTSLSDVHRRALRAELGRRTHQLAREGIAATLTGLHPSVRWSDGVLEVAGPVHADIDLSGRGLRVMPSVWPRPGFALGWGTPTLSYPVPYGVWLAESDAGRDGAQAALGATRAKVLHALADAHTTTSLARALRISPASASAHTTALRRAGLISSHREGKTMVHTLTSVGLAVIDAAPGPGG</sequence>
<accession>A0A1H5MLE5</accession>
<dbReference type="PANTHER" id="PTHR43132:SF8">
    <property type="entry name" value="HTH-TYPE TRANSCRIPTIONAL REGULATOR KMTR"/>
    <property type="match status" value="1"/>
</dbReference>
<organism evidence="5 6">
    <name type="scientific">Jiangella alba</name>
    <dbReference type="NCBI Taxonomy" id="561176"/>
    <lineage>
        <taxon>Bacteria</taxon>
        <taxon>Bacillati</taxon>
        <taxon>Actinomycetota</taxon>
        <taxon>Actinomycetes</taxon>
        <taxon>Jiangellales</taxon>
        <taxon>Jiangellaceae</taxon>
        <taxon>Jiangella</taxon>
    </lineage>
</organism>
<feature type="domain" description="HTH arsR-type" evidence="4">
    <location>
        <begin position="237"/>
        <end position="311"/>
    </location>
</feature>
<dbReference type="PANTHER" id="PTHR43132">
    <property type="entry name" value="ARSENICAL RESISTANCE OPERON REPRESSOR ARSR-RELATED"/>
    <property type="match status" value="1"/>
</dbReference>
<dbReference type="InterPro" id="IPR036390">
    <property type="entry name" value="WH_DNA-bd_sf"/>
</dbReference>
<evidence type="ECO:0000313" key="5">
    <source>
        <dbReference type="EMBL" id="SEE90169.1"/>
    </source>
</evidence>
<evidence type="ECO:0000256" key="1">
    <source>
        <dbReference type="ARBA" id="ARBA00023015"/>
    </source>
</evidence>
<evidence type="ECO:0000313" key="6">
    <source>
        <dbReference type="Proteomes" id="UP000181980"/>
    </source>
</evidence>
<dbReference type="RefSeq" id="WP_069111685.1">
    <property type="nucleotide sequence ID" value="NZ_FNUC01000003.1"/>
</dbReference>
<evidence type="ECO:0000256" key="3">
    <source>
        <dbReference type="ARBA" id="ARBA00023163"/>
    </source>
</evidence>
<dbReference type="Proteomes" id="UP000181980">
    <property type="component" value="Unassembled WGS sequence"/>
</dbReference>
<keyword evidence="6" id="KW-1185">Reference proteome</keyword>
<dbReference type="GO" id="GO:0003700">
    <property type="term" value="F:DNA-binding transcription factor activity"/>
    <property type="evidence" value="ECO:0007669"/>
    <property type="project" value="InterPro"/>
</dbReference>
<evidence type="ECO:0000259" key="4">
    <source>
        <dbReference type="SMART" id="SM00418"/>
    </source>
</evidence>
<keyword evidence="2 5" id="KW-0238">DNA-binding</keyword>
<protein>
    <submittedName>
        <fullName evidence="5">DNA-binding transcriptional regulator, ArsR family</fullName>
    </submittedName>
</protein>
<dbReference type="Pfam" id="PF01022">
    <property type="entry name" value="HTH_5"/>
    <property type="match status" value="1"/>
</dbReference>
<evidence type="ECO:0000256" key="2">
    <source>
        <dbReference type="ARBA" id="ARBA00023125"/>
    </source>
</evidence>
<reference evidence="6" key="1">
    <citation type="submission" date="2016-10" db="EMBL/GenBank/DDBJ databases">
        <authorList>
            <person name="Varghese N."/>
            <person name="Submissions S."/>
        </authorList>
    </citation>
    <scope>NUCLEOTIDE SEQUENCE [LARGE SCALE GENOMIC DNA]</scope>
    <source>
        <strain evidence="6">DSM 45237</strain>
    </source>
</reference>
<proteinExistence type="predicted"/>